<reference evidence="3 4" key="1">
    <citation type="submission" date="2015-01" db="EMBL/GenBank/DDBJ databases">
        <title>The Genome Sequence of Rhinocladiella mackenzie CBS 650.93.</title>
        <authorList>
            <consortium name="The Broad Institute Genomics Platform"/>
            <person name="Cuomo C."/>
            <person name="de Hoog S."/>
            <person name="Gorbushina A."/>
            <person name="Stielow B."/>
            <person name="Teixiera M."/>
            <person name="Abouelleil A."/>
            <person name="Chapman S.B."/>
            <person name="Priest M."/>
            <person name="Young S.K."/>
            <person name="Wortman J."/>
            <person name="Nusbaum C."/>
            <person name="Birren B."/>
        </authorList>
    </citation>
    <scope>NUCLEOTIDE SEQUENCE [LARGE SCALE GENOMIC DNA]</scope>
    <source>
        <strain evidence="3 4">CBS 650.93</strain>
    </source>
</reference>
<gene>
    <name evidence="3" type="ORF">Z518_05150</name>
</gene>
<dbReference type="HOGENOM" id="CLU_041045_0_0_1"/>
<dbReference type="RefSeq" id="XP_013271419.1">
    <property type="nucleotide sequence ID" value="XM_013415965.1"/>
</dbReference>
<dbReference type="GO" id="GO:0016787">
    <property type="term" value="F:hydrolase activity"/>
    <property type="evidence" value="ECO:0007669"/>
    <property type="project" value="InterPro"/>
</dbReference>
<evidence type="ECO:0008006" key="5">
    <source>
        <dbReference type="Google" id="ProtNLM"/>
    </source>
</evidence>
<dbReference type="VEuPathDB" id="FungiDB:Z518_05150"/>
<dbReference type="PIRSF" id="PIRSF028973">
    <property type="entry name" value="Scavenger_mRNA_decap_enz"/>
    <property type="match status" value="1"/>
</dbReference>
<dbReference type="EMBL" id="KN847478">
    <property type="protein sequence ID" value="KIX04283.1"/>
    <property type="molecule type" value="Genomic_DNA"/>
</dbReference>
<dbReference type="OrthoDB" id="10264956at2759"/>
<accession>A0A0D2H1F1</accession>
<dbReference type="Proteomes" id="UP000053617">
    <property type="component" value="Unassembled WGS sequence"/>
</dbReference>
<dbReference type="AlphaFoldDB" id="A0A0D2H1F1"/>
<dbReference type="InterPro" id="IPR008594">
    <property type="entry name" value="DcpS/DCS2"/>
</dbReference>
<dbReference type="GO" id="GO:0000340">
    <property type="term" value="F:RNA 7-methylguanosine cap binding"/>
    <property type="evidence" value="ECO:0007669"/>
    <property type="project" value="TreeGrafter"/>
</dbReference>
<keyword evidence="4" id="KW-1185">Reference proteome</keyword>
<dbReference type="GO" id="GO:0000290">
    <property type="term" value="P:deadenylation-dependent decapping of nuclear-transcribed mRNA"/>
    <property type="evidence" value="ECO:0007669"/>
    <property type="project" value="InterPro"/>
</dbReference>
<name>A0A0D2H1F1_9EURO</name>
<evidence type="ECO:0000256" key="1">
    <source>
        <dbReference type="ARBA" id="ARBA00010208"/>
    </source>
</evidence>
<dbReference type="GO" id="GO:0005634">
    <property type="term" value="C:nucleus"/>
    <property type="evidence" value="ECO:0007669"/>
    <property type="project" value="TreeGrafter"/>
</dbReference>
<organism evidence="3 4">
    <name type="scientific">Rhinocladiella mackenziei CBS 650.93</name>
    <dbReference type="NCBI Taxonomy" id="1442369"/>
    <lineage>
        <taxon>Eukaryota</taxon>
        <taxon>Fungi</taxon>
        <taxon>Dikarya</taxon>
        <taxon>Ascomycota</taxon>
        <taxon>Pezizomycotina</taxon>
        <taxon>Eurotiomycetes</taxon>
        <taxon>Chaetothyriomycetidae</taxon>
        <taxon>Chaetothyriales</taxon>
        <taxon>Herpotrichiellaceae</taxon>
        <taxon>Rhinocladiella</taxon>
    </lineage>
</organism>
<evidence type="ECO:0000313" key="4">
    <source>
        <dbReference type="Proteomes" id="UP000053617"/>
    </source>
</evidence>
<dbReference type="InterPro" id="IPR036265">
    <property type="entry name" value="HIT-like_sf"/>
</dbReference>
<dbReference type="SUPFAM" id="SSF102860">
    <property type="entry name" value="mRNA decapping enzyme DcpS N-terminal domain"/>
    <property type="match status" value="1"/>
</dbReference>
<feature type="active site" description="Nucleophile" evidence="2">
    <location>
        <position position="274"/>
    </location>
</feature>
<sequence length="364" mass="41513">MASQPETKSEAEALVPQFRLEKVLNQDQNGRRISLLGTIASQPALITLERAAFPSEPALVSSLLDSLTNTSNLGANDIYRWYMANRSIKPSFTTTTTSTPPTTPNPEIPDLKLNLIYPCTPQHIRKYSAQRVRMVTETPAIYSAHIRPYMTSQRALGRLDWVYNILNGITEQEDIIARIEWDDSASPSPSSTGFLLLPDLNWDRKSVQGMHLLALVQRRDIWSLRDLRRKHVPWLKHVRDQIVNAVVTKVFPGEMEADEIKCYVHYQPTYYHFHIHVVHVMLEAGTTQSVGKAFGLANVIAQLESLWSGTSEDREEAGMHQVDLTYFLGEESELWKKCFGKLKMGQEVDLNKPEHNFAQKDNRW</sequence>
<dbReference type="PANTHER" id="PTHR12978">
    <property type="entry name" value="HISTIDINE TRIAD HIT PROTEIN MEMBER"/>
    <property type="match status" value="1"/>
</dbReference>
<dbReference type="Pfam" id="PF05652">
    <property type="entry name" value="DcpS"/>
    <property type="match status" value="1"/>
</dbReference>
<dbReference type="GO" id="GO:0000932">
    <property type="term" value="C:P-body"/>
    <property type="evidence" value="ECO:0007669"/>
    <property type="project" value="TreeGrafter"/>
</dbReference>
<dbReference type="Pfam" id="PF11969">
    <property type="entry name" value="DcpS_C"/>
    <property type="match status" value="1"/>
</dbReference>
<dbReference type="Gene3D" id="3.30.428.10">
    <property type="entry name" value="HIT-like"/>
    <property type="match status" value="1"/>
</dbReference>
<dbReference type="InterPro" id="IPR011145">
    <property type="entry name" value="Scavenger_mRNA_decap_enz_N"/>
</dbReference>
<dbReference type="FunFam" id="3.30.428.10:FF:000016">
    <property type="entry name" value="Scavenger mRNA decapping enzyme"/>
    <property type="match status" value="1"/>
</dbReference>
<dbReference type="GeneID" id="25293221"/>
<proteinExistence type="inferred from homology"/>
<dbReference type="STRING" id="1442369.A0A0D2H1F1"/>
<evidence type="ECO:0000256" key="2">
    <source>
        <dbReference type="PIRSR" id="PIRSR028973-1"/>
    </source>
</evidence>
<evidence type="ECO:0000313" key="3">
    <source>
        <dbReference type="EMBL" id="KIX04283.1"/>
    </source>
</evidence>
<dbReference type="PANTHER" id="PTHR12978:SF0">
    <property type="entry name" value="M7GPPPX DIPHOSPHATASE"/>
    <property type="match status" value="1"/>
</dbReference>
<protein>
    <recommendedName>
        <fullName evidence="5">Scavenger mRNA decapping enzyme</fullName>
    </recommendedName>
</protein>
<dbReference type="Gene3D" id="3.30.200.40">
    <property type="entry name" value="Scavenger mRNA decapping enzyme, N-terminal domain"/>
    <property type="match status" value="1"/>
</dbReference>
<comment type="similarity">
    <text evidence="1">Belongs to the HIT family.</text>
</comment>
<dbReference type="SUPFAM" id="SSF54197">
    <property type="entry name" value="HIT-like"/>
    <property type="match status" value="1"/>
</dbReference>